<accession>A0A0F9LXU9</accession>
<organism evidence="1">
    <name type="scientific">marine sediment metagenome</name>
    <dbReference type="NCBI Taxonomy" id="412755"/>
    <lineage>
        <taxon>unclassified sequences</taxon>
        <taxon>metagenomes</taxon>
        <taxon>ecological metagenomes</taxon>
    </lineage>
</organism>
<reference evidence="1" key="1">
    <citation type="journal article" date="2015" name="Nature">
        <title>Complex archaea that bridge the gap between prokaryotes and eukaryotes.</title>
        <authorList>
            <person name="Spang A."/>
            <person name="Saw J.H."/>
            <person name="Jorgensen S.L."/>
            <person name="Zaremba-Niedzwiedzka K."/>
            <person name="Martijn J."/>
            <person name="Lind A.E."/>
            <person name="van Eijk R."/>
            <person name="Schleper C."/>
            <person name="Guy L."/>
            <person name="Ettema T.J."/>
        </authorList>
    </citation>
    <scope>NUCLEOTIDE SEQUENCE</scope>
</reference>
<dbReference type="AlphaFoldDB" id="A0A0F9LXU9"/>
<protein>
    <submittedName>
        <fullName evidence="1">Uncharacterized protein</fullName>
    </submittedName>
</protein>
<comment type="caution">
    <text evidence="1">The sequence shown here is derived from an EMBL/GenBank/DDBJ whole genome shotgun (WGS) entry which is preliminary data.</text>
</comment>
<gene>
    <name evidence="1" type="ORF">LCGC14_1142990</name>
</gene>
<dbReference type="EMBL" id="LAZR01005441">
    <property type="protein sequence ID" value="KKM99919.1"/>
    <property type="molecule type" value="Genomic_DNA"/>
</dbReference>
<proteinExistence type="predicted"/>
<name>A0A0F9LXU9_9ZZZZ</name>
<sequence>MEKLKTLKDLRKDRIKYFIKKLESFGCPDTFLKPTARKIALEIEKQDRKEAIGLKIIKRELNKLNLWIRKWFIIA</sequence>
<evidence type="ECO:0000313" key="1">
    <source>
        <dbReference type="EMBL" id="KKM99919.1"/>
    </source>
</evidence>